<feature type="region of interest" description="Disordered" evidence="1">
    <location>
        <begin position="325"/>
        <end position="442"/>
    </location>
</feature>
<proteinExistence type="predicted"/>
<reference evidence="3 4" key="1">
    <citation type="journal article" date="2018" name="Nat. Genet.">
        <title>The Rosa genome provides new insights in the design of modern roses.</title>
        <authorList>
            <person name="Bendahmane M."/>
        </authorList>
    </citation>
    <scope>NUCLEOTIDE SEQUENCE [LARGE SCALE GENOMIC DNA]</scope>
    <source>
        <strain evidence="4">cv. Old Blush</strain>
    </source>
</reference>
<evidence type="ECO:0000313" key="4">
    <source>
        <dbReference type="Proteomes" id="UP000238479"/>
    </source>
</evidence>
<feature type="compositionally biased region" description="Basic and acidic residues" evidence="1">
    <location>
        <begin position="382"/>
        <end position="392"/>
    </location>
</feature>
<dbReference type="STRING" id="74649.A0A2P6SJ49"/>
<dbReference type="Gramene" id="PRQ58683">
    <property type="protein sequence ID" value="PRQ58683"/>
    <property type="gene ID" value="RchiOBHm_Chr1g0361981"/>
</dbReference>
<dbReference type="InterPro" id="IPR012337">
    <property type="entry name" value="RNaseH-like_sf"/>
</dbReference>
<dbReference type="Proteomes" id="UP000238479">
    <property type="component" value="Chromosome 1"/>
</dbReference>
<feature type="compositionally biased region" description="Acidic residues" evidence="1">
    <location>
        <begin position="410"/>
        <end position="442"/>
    </location>
</feature>
<evidence type="ECO:0000259" key="2">
    <source>
        <dbReference type="Pfam" id="PF05699"/>
    </source>
</evidence>
<feature type="compositionally biased region" description="Pro residues" evidence="1">
    <location>
        <begin position="337"/>
        <end position="351"/>
    </location>
</feature>
<feature type="domain" description="HAT C-terminal dimerisation" evidence="2">
    <location>
        <begin position="193"/>
        <end position="259"/>
    </location>
</feature>
<protein>
    <submittedName>
        <fullName evidence="3">Putative HAT dimerization domain, ribonuclease H-like domain-containing protein</fullName>
    </submittedName>
</protein>
<dbReference type="InterPro" id="IPR008906">
    <property type="entry name" value="HATC_C_dom"/>
</dbReference>
<accession>A0A2P6SJ49</accession>
<comment type="caution">
    <text evidence="3">The sequence shown here is derived from an EMBL/GenBank/DDBJ whole genome shotgun (WGS) entry which is preliminary data.</text>
</comment>
<dbReference type="PANTHER" id="PTHR32166:SF74">
    <property type="entry name" value="OS05G0256350 PROTEIN"/>
    <property type="match status" value="1"/>
</dbReference>
<keyword evidence="4" id="KW-1185">Reference proteome</keyword>
<gene>
    <name evidence="3" type="ORF">RchiOBHm_Chr1g0361981</name>
</gene>
<dbReference type="PANTHER" id="PTHR32166">
    <property type="entry name" value="OSJNBA0013A04.12 PROTEIN"/>
    <property type="match status" value="1"/>
</dbReference>
<name>A0A2P6SJ49_ROSCH</name>
<sequence>MRKFTGNKEIIRPAVTRFATSFLSLQSLYKQKEALISMFSSKEWYECGCTKHKDAYAVRKWILRDTYFWNHVAYCIKSVLPLVCVLREVDSEVRPAMGYIYELMDAAKDKIANNLGNVEQKYGPIWRRIDNRWSPQLHQPLHAVGYYLNPQFRYDDNFKNTEHVKKGLEECMDRMLVGRARVTAEIQLDLYERKLVFWWEKYGTQTPELMNFATRVLSLTCRASGCERNWSTFEMIHTKKRNRVEHKRMHALVYVKYNIALKDRTLKRNATMTDPIVVEEIEYDDEWITEIEDPVLPADPHWLEDNVEDLTLNDEAVRNVPIGTYQSTLIDREPPPRVHSPPHEPTPPREPTPSLDEPIVLYKRKSSEGACSSKRKAPKKSMRLDDIADDGIRINPYDETNPLFEHHGDDSDEGGDSDGGDSLGDDSLDGDLLIDEDDDFQG</sequence>
<evidence type="ECO:0000256" key="1">
    <source>
        <dbReference type="SAM" id="MobiDB-lite"/>
    </source>
</evidence>
<dbReference type="OMA" id="WIRETID"/>
<evidence type="ECO:0000313" key="3">
    <source>
        <dbReference type="EMBL" id="PRQ58683.1"/>
    </source>
</evidence>
<organism evidence="3 4">
    <name type="scientific">Rosa chinensis</name>
    <name type="common">China rose</name>
    <dbReference type="NCBI Taxonomy" id="74649"/>
    <lineage>
        <taxon>Eukaryota</taxon>
        <taxon>Viridiplantae</taxon>
        <taxon>Streptophyta</taxon>
        <taxon>Embryophyta</taxon>
        <taxon>Tracheophyta</taxon>
        <taxon>Spermatophyta</taxon>
        <taxon>Magnoliopsida</taxon>
        <taxon>eudicotyledons</taxon>
        <taxon>Gunneridae</taxon>
        <taxon>Pentapetalae</taxon>
        <taxon>rosids</taxon>
        <taxon>fabids</taxon>
        <taxon>Rosales</taxon>
        <taxon>Rosaceae</taxon>
        <taxon>Rosoideae</taxon>
        <taxon>Rosoideae incertae sedis</taxon>
        <taxon>Rosa</taxon>
    </lineage>
</organism>
<dbReference type="GO" id="GO:0046983">
    <property type="term" value="F:protein dimerization activity"/>
    <property type="evidence" value="ECO:0007669"/>
    <property type="project" value="InterPro"/>
</dbReference>
<dbReference type="EMBL" id="PDCK01000039">
    <property type="protein sequence ID" value="PRQ58683.1"/>
    <property type="molecule type" value="Genomic_DNA"/>
</dbReference>
<dbReference type="SUPFAM" id="SSF53098">
    <property type="entry name" value="Ribonuclease H-like"/>
    <property type="match status" value="1"/>
</dbReference>
<dbReference type="Pfam" id="PF05699">
    <property type="entry name" value="Dimer_Tnp_hAT"/>
    <property type="match status" value="1"/>
</dbReference>
<dbReference type="AlphaFoldDB" id="A0A2P6SJ49"/>